<name>A0A964W562_9CLOT</name>
<dbReference type="GO" id="GO:0003677">
    <property type="term" value="F:DNA binding"/>
    <property type="evidence" value="ECO:0007669"/>
    <property type="project" value="UniProtKB-UniRule"/>
</dbReference>
<proteinExistence type="inferred from homology"/>
<evidence type="ECO:0000259" key="4">
    <source>
        <dbReference type="PROSITE" id="PS51900"/>
    </source>
</evidence>
<evidence type="ECO:0000256" key="1">
    <source>
        <dbReference type="ARBA" id="ARBA00008857"/>
    </source>
</evidence>
<evidence type="ECO:0000313" key="5">
    <source>
        <dbReference type="EMBL" id="MVX67119.1"/>
    </source>
</evidence>
<reference evidence="5" key="1">
    <citation type="submission" date="2019-12" db="EMBL/GenBank/DDBJ databases">
        <title>Microbes associate with the intestines of laboratory mice.</title>
        <authorList>
            <person name="Navarre W."/>
            <person name="Wong E."/>
        </authorList>
    </citation>
    <scope>NUCLEOTIDE SEQUENCE</scope>
    <source>
        <strain evidence="5">NM79_F5</strain>
    </source>
</reference>
<dbReference type="EMBL" id="WSRQ01000094">
    <property type="protein sequence ID" value="MVX67119.1"/>
    <property type="molecule type" value="Genomic_DNA"/>
</dbReference>
<dbReference type="SUPFAM" id="SSF47823">
    <property type="entry name" value="lambda integrase-like, N-terminal domain"/>
    <property type="match status" value="1"/>
</dbReference>
<dbReference type="AlphaFoldDB" id="A0A964W562"/>
<evidence type="ECO:0000313" key="6">
    <source>
        <dbReference type="Proteomes" id="UP000656077"/>
    </source>
</evidence>
<dbReference type="RefSeq" id="WP_160361564.1">
    <property type="nucleotide sequence ID" value="NZ_WSRQ01000094.1"/>
</dbReference>
<dbReference type="Proteomes" id="UP000656077">
    <property type="component" value="Unassembled WGS sequence"/>
</dbReference>
<comment type="caution">
    <text evidence="5">The sequence shown here is derived from an EMBL/GenBank/DDBJ whole genome shotgun (WGS) entry which is preliminary data.</text>
</comment>
<keyword evidence="2 3" id="KW-0238">DNA-binding</keyword>
<sequence>MSLQNEVNSAYNLSNKILRKFESELIKEGLKDKTITSYFNSIIDFDFYLMYVCNDWQSISEEDFIIYSEMLRRRGIEKISLKRRISRIRRFKEFYEGIKR</sequence>
<comment type="similarity">
    <text evidence="1">Belongs to the 'phage' integrase family.</text>
</comment>
<dbReference type="GO" id="GO:0015074">
    <property type="term" value="P:DNA integration"/>
    <property type="evidence" value="ECO:0007669"/>
    <property type="project" value="InterPro"/>
</dbReference>
<dbReference type="Pfam" id="PF02899">
    <property type="entry name" value="Phage_int_SAM_1"/>
    <property type="match status" value="1"/>
</dbReference>
<feature type="domain" description="Core-binding (CB)" evidence="4">
    <location>
        <begin position="12"/>
        <end position="96"/>
    </location>
</feature>
<dbReference type="InterPro" id="IPR004107">
    <property type="entry name" value="Integrase_SAM-like_N"/>
</dbReference>
<dbReference type="InterPro" id="IPR044068">
    <property type="entry name" value="CB"/>
</dbReference>
<accession>A0A964W562</accession>
<protein>
    <recommendedName>
        <fullName evidence="4">Core-binding (CB) domain-containing protein</fullName>
    </recommendedName>
</protein>
<evidence type="ECO:0000256" key="3">
    <source>
        <dbReference type="PROSITE-ProRule" id="PRU01248"/>
    </source>
</evidence>
<gene>
    <name evidence="5" type="ORF">GKZ28_26065</name>
</gene>
<dbReference type="InterPro" id="IPR010998">
    <property type="entry name" value="Integrase_recombinase_N"/>
</dbReference>
<evidence type="ECO:0000256" key="2">
    <source>
        <dbReference type="ARBA" id="ARBA00023125"/>
    </source>
</evidence>
<dbReference type="PROSITE" id="PS51900">
    <property type="entry name" value="CB"/>
    <property type="match status" value="1"/>
</dbReference>
<dbReference type="Gene3D" id="1.10.150.130">
    <property type="match status" value="1"/>
</dbReference>
<organism evidence="5 6">
    <name type="scientific">Clostridium chromiireducens</name>
    <dbReference type="NCBI Taxonomy" id="225345"/>
    <lineage>
        <taxon>Bacteria</taxon>
        <taxon>Bacillati</taxon>
        <taxon>Bacillota</taxon>
        <taxon>Clostridia</taxon>
        <taxon>Eubacteriales</taxon>
        <taxon>Clostridiaceae</taxon>
        <taxon>Clostridium</taxon>
    </lineage>
</organism>